<dbReference type="Proteomes" id="UP000269265">
    <property type="component" value="Unassembled WGS sequence"/>
</dbReference>
<accession>A0A426VG70</accession>
<dbReference type="InterPro" id="IPR012349">
    <property type="entry name" value="Split_barrel_FMN-bd"/>
</dbReference>
<comment type="caution">
    <text evidence="1">The sequence shown here is derived from an EMBL/GenBank/DDBJ whole genome shotgun (WGS) entry which is preliminary data.</text>
</comment>
<proteinExistence type="predicted"/>
<sequence>MVTTSTLESPFHEGEQRLQSLTGVQETMEQRGRAMIRDHMPDQHRRFFEQLPFVLAGGLDAHRQPWATVWSGLPGFMQSPDPHRLDIRVRHLPGDPLAAEWQAGSAIGLLGIEPHTRRRNRMNGTVVRADADGFDVAVRQSFGNCPKYIHPRQVRWTGAASAHAAVEPVGAQLQGAALRMVSAADTFFIASSSPAAGEPGQGRGDGVDVSHRGGPAGFVHVAETAEGSVLTVPDYVGNFLFNTLGNILRQPRVGLLFMDVARGDVLWLAGRGEVDLDPQAAAAFEGAQRLLRVRIEQGWLGRGVMPLAWDTQAVS</sequence>
<gene>
    <name evidence="1" type="ORF">EIP75_03065</name>
</gene>
<dbReference type="SUPFAM" id="SSF50475">
    <property type="entry name" value="FMN-binding split barrel"/>
    <property type="match status" value="1"/>
</dbReference>
<dbReference type="PANTHER" id="PTHR42815:SF2">
    <property type="entry name" value="FAD-BINDING, PUTATIVE (AFU_ORTHOLOGUE AFUA_6G07600)-RELATED"/>
    <property type="match status" value="1"/>
</dbReference>
<dbReference type="PANTHER" id="PTHR42815">
    <property type="entry name" value="FAD-BINDING, PUTATIVE (AFU_ORTHOLOGUE AFUA_6G07600)-RELATED"/>
    <property type="match status" value="1"/>
</dbReference>
<dbReference type="RefSeq" id="WP_125241762.1">
    <property type="nucleotide sequence ID" value="NZ_RSED01000002.1"/>
</dbReference>
<evidence type="ECO:0000313" key="1">
    <source>
        <dbReference type="EMBL" id="RRS05855.1"/>
    </source>
</evidence>
<dbReference type="EMBL" id="RSED01000002">
    <property type="protein sequence ID" value="RRS05855.1"/>
    <property type="molecule type" value="Genomic_DNA"/>
</dbReference>
<keyword evidence="2" id="KW-1185">Reference proteome</keyword>
<dbReference type="AlphaFoldDB" id="A0A426VG70"/>
<evidence type="ECO:0000313" key="2">
    <source>
        <dbReference type="Proteomes" id="UP000269265"/>
    </source>
</evidence>
<organism evidence="1 2">
    <name type="scientific">Aquabacterium soli</name>
    <dbReference type="NCBI Taxonomy" id="2493092"/>
    <lineage>
        <taxon>Bacteria</taxon>
        <taxon>Pseudomonadati</taxon>
        <taxon>Pseudomonadota</taxon>
        <taxon>Betaproteobacteria</taxon>
        <taxon>Burkholderiales</taxon>
        <taxon>Aquabacterium</taxon>
    </lineage>
</organism>
<dbReference type="Gene3D" id="2.30.110.10">
    <property type="entry name" value="Electron Transport, Fmn-binding Protein, Chain A"/>
    <property type="match status" value="1"/>
</dbReference>
<name>A0A426VG70_9BURK</name>
<reference evidence="1 2" key="1">
    <citation type="submission" date="2018-12" db="EMBL/GenBank/DDBJ databases">
        <title>The whole draft genome of Aquabacterium sp. SJQ9.</title>
        <authorList>
            <person name="Sun L."/>
            <person name="Gao X."/>
            <person name="Chen W."/>
            <person name="Huang K."/>
        </authorList>
    </citation>
    <scope>NUCLEOTIDE SEQUENCE [LARGE SCALE GENOMIC DNA]</scope>
    <source>
        <strain evidence="1 2">SJQ9</strain>
    </source>
</reference>
<dbReference type="OrthoDB" id="9796486at2"/>
<protein>
    <submittedName>
        <fullName evidence="1">Flavin-nucleotide-binding protein</fullName>
    </submittedName>
</protein>